<dbReference type="GO" id="GO:0016405">
    <property type="term" value="F:CoA-ligase activity"/>
    <property type="evidence" value="ECO:0007669"/>
    <property type="project" value="TreeGrafter"/>
</dbReference>
<keyword evidence="4" id="KW-0472">Membrane</keyword>
<evidence type="ECO:0000313" key="6">
    <source>
        <dbReference type="EMBL" id="KAE8387450.1"/>
    </source>
</evidence>
<dbReference type="SUPFAM" id="SSF56801">
    <property type="entry name" value="Acetyl-CoA synthetase-like"/>
    <property type="match status" value="1"/>
</dbReference>
<dbReference type="SMART" id="SM00220">
    <property type="entry name" value="S_TKc"/>
    <property type="match status" value="1"/>
</dbReference>
<feature type="compositionally biased region" description="Low complexity" evidence="3">
    <location>
        <begin position="1262"/>
        <end position="1283"/>
    </location>
</feature>
<dbReference type="InterPro" id="IPR000873">
    <property type="entry name" value="AMP-dep_synth/lig_dom"/>
</dbReference>
<dbReference type="Gene3D" id="3.30.300.30">
    <property type="match status" value="1"/>
</dbReference>
<dbReference type="EMBL" id="ML735293">
    <property type="protein sequence ID" value="KAE8387450.1"/>
    <property type="molecule type" value="Genomic_DNA"/>
</dbReference>
<feature type="region of interest" description="Disordered" evidence="3">
    <location>
        <begin position="1262"/>
        <end position="1295"/>
    </location>
</feature>
<dbReference type="OrthoDB" id="5986190at2759"/>
<evidence type="ECO:0000259" key="5">
    <source>
        <dbReference type="PROSITE" id="PS50011"/>
    </source>
</evidence>
<dbReference type="CDD" id="cd00180">
    <property type="entry name" value="PKc"/>
    <property type="match status" value="1"/>
</dbReference>
<dbReference type="PROSITE" id="PS00108">
    <property type="entry name" value="PROTEIN_KINASE_ST"/>
    <property type="match status" value="1"/>
</dbReference>
<accession>A0A5N7C036</accession>
<name>A0A5N7C036_PETAA</name>
<dbReference type="Pfam" id="PF00069">
    <property type="entry name" value="Pkinase"/>
    <property type="match status" value="1"/>
</dbReference>
<evidence type="ECO:0000256" key="3">
    <source>
        <dbReference type="SAM" id="MobiDB-lite"/>
    </source>
</evidence>
<evidence type="ECO:0000256" key="2">
    <source>
        <dbReference type="ARBA" id="ARBA00022598"/>
    </source>
</evidence>
<proteinExistence type="inferred from homology"/>
<dbReference type="Proteomes" id="UP000326877">
    <property type="component" value="Unassembled WGS sequence"/>
</dbReference>
<comment type="similarity">
    <text evidence="1">Belongs to the ATP-dependent AMP-binding enzyme family.</text>
</comment>
<feature type="domain" description="Protein kinase" evidence="5">
    <location>
        <begin position="732"/>
        <end position="1081"/>
    </location>
</feature>
<sequence>MAAVKSRFNIPVPSTDLLSYLFDSSWSPTQGWPAAEPLILSAKGSDEPSCTFNQLKQLVKCFASGFQQGARPGARVVIYGTLDVYLPVVLFGAIGAGACCNICPTYPLAETVARLEAVNADFVFFGPQHVGCVQAAAAKAGVPTENLFVLDQFTTGEAVAGGAIRHWSSLLDLTNGPNFEWRRLSAEEAKTTTALLTHTSGTTGLPKLAERTHYGLIGNTEQLLYRYHLKERSRHEVFFCTFLYAGIGFILYGLLIPLKARYKSIYMPEYNLEEFLRAVEMYKPTSLHTPKHIFQSLLNNATHADFSSVTSLRTGGAMIPYRACEEWTRCHRSPCEVVCGMTEGGIHFASDPRVPETDNTVGELLPNLEAKVVDQNGQPLARGECGEIWIRNPFAMKGYLDKVAETKALFSPDGFIKTGDIGMVNVRGRWYVLGRMKDMFKRNGAHVMASEIEAAIITHPEVLEAVVVPVKLPQEEDEEPVPRGYIVRRLGSTLTIGQFMQWMFCELSEKLRLEGGAEFLDALPVSTGGKIDRNGLRERATKEIHETQGILQSGEQRAVIPVLMNDAVIGSLCEQFVTRLKDNYSYNFNRHRFFRNGTVKKVFESNKQDLRELLCRLCQANGISLDLLPDIEQRTLTDLSIVFAILLFAHGRQEVRVLRQFLDLVLHTGTDDIAPLQFTDADLPVSLTTATATFPLRGAEFYQKQFRFCAVTLMKHEEVIYKNERFQCPLPYLEQTKIGEGTFGQVWRVRIEQQHIQSRFDSTATTEALEYARKDFELNRAFEEEREVLNKILDQPRRHRNIMVALASLQYGSTYSLFFPLASCNLWEYLNGVGAEDRLPPSTWEEKGSIYGRGVTLAGALAFLHHEFRNQRLELYSCYHLDLKPHNILVFNAYTDSETWKITDFGLSRVKGRGLDGDEDVELVMPILRRAQKRARHLREPSTMNRRGEGTYLAPECSLPNGRVSSASDVWSFGCIISLVMTYIDFGHSGVVAFARERRRQDHGDSFYFIRHGKPKLSSVIAGWFDKLRGRARASPFAMEQEVVRRTLDFLQQGVLNPIRDRRVSSKEVEDTLTSIGHLFHRKPSEASLVPRSRWPRFRRPSISPAYTPHYKQLPIETSTPIHGSAFAPGGDILAFYSPHCIQVFFPDEILSAVEQAPGAKLITVPKASLECVASSSRFLCAGLATPHFECFFYEIVNSPEPPANSIAPGLRVYYPHMGSIKRSAMSADGLLTAFVITRSPGTPDSDTLLYLTTTQNLLGTASEGNSSIPSSRSNSAASYQDSDSITSGGNIISRESTAGPATQIRSLTFSNDNQYLIMVAQLDHGHLLVRAWDTFSGISCAHLKIGFSGSSSVDDALYTACCVFNREPRLLILCQGKYLLVINSWRWEGEVHTLPHHPVNVFVRDDDEAIVLLGDNGSDRRLRTYTLPMPIPTSPKPMQVALSNLNYYRPALDSAVLTRTTSGQIQLIVATTKGQLLAIKVPDAA</sequence>
<gene>
    <name evidence="6" type="ORF">BDV23DRAFT_186356</name>
</gene>
<dbReference type="Pfam" id="PF00501">
    <property type="entry name" value="AMP-binding"/>
    <property type="match status" value="1"/>
</dbReference>
<dbReference type="GO" id="GO:0004672">
    <property type="term" value="F:protein kinase activity"/>
    <property type="evidence" value="ECO:0007669"/>
    <property type="project" value="InterPro"/>
</dbReference>
<keyword evidence="2" id="KW-0436">Ligase</keyword>
<dbReference type="Gene3D" id="1.10.510.10">
    <property type="entry name" value="Transferase(Phosphotransferase) domain 1"/>
    <property type="match status" value="1"/>
</dbReference>
<protein>
    <recommendedName>
        <fullName evidence="5">Protein kinase domain-containing protein</fullName>
    </recommendedName>
</protein>
<keyword evidence="4" id="KW-1133">Transmembrane helix</keyword>
<dbReference type="InterPro" id="IPR020845">
    <property type="entry name" value="AMP-binding_CS"/>
</dbReference>
<dbReference type="PROSITE" id="PS00455">
    <property type="entry name" value="AMP_BINDING"/>
    <property type="match status" value="1"/>
</dbReference>
<keyword evidence="4" id="KW-0812">Transmembrane</keyword>
<dbReference type="SUPFAM" id="SSF56112">
    <property type="entry name" value="Protein kinase-like (PK-like)"/>
    <property type="match status" value="1"/>
</dbReference>
<dbReference type="InterPro" id="IPR042099">
    <property type="entry name" value="ANL_N_sf"/>
</dbReference>
<dbReference type="InterPro" id="IPR011009">
    <property type="entry name" value="Kinase-like_dom_sf"/>
</dbReference>
<feature type="compositionally biased region" description="Polar residues" evidence="3">
    <location>
        <begin position="1284"/>
        <end position="1295"/>
    </location>
</feature>
<dbReference type="InterPro" id="IPR045851">
    <property type="entry name" value="AMP-bd_C_sf"/>
</dbReference>
<evidence type="ECO:0000256" key="4">
    <source>
        <dbReference type="SAM" id="Phobius"/>
    </source>
</evidence>
<dbReference type="PANTHER" id="PTHR24096:SF149">
    <property type="entry name" value="AMP-BINDING DOMAIN-CONTAINING PROTEIN-RELATED"/>
    <property type="match status" value="1"/>
</dbReference>
<dbReference type="Gene3D" id="3.40.50.12780">
    <property type="entry name" value="N-terminal domain of ligase-like"/>
    <property type="match status" value="1"/>
</dbReference>
<organism evidence="6">
    <name type="scientific">Petromyces alliaceus</name>
    <name type="common">Aspergillus alliaceus</name>
    <dbReference type="NCBI Taxonomy" id="209559"/>
    <lineage>
        <taxon>Eukaryota</taxon>
        <taxon>Fungi</taxon>
        <taxon>Dikarya</taxon>
        <taxon>Ascomycota</taxon>
        <taxon>Pezizomycotina</taxon>
        <taxon>Eurotiomycetes</taxon>
        <taxon>Eurotiomycetidae</taxon>
        <taxon>Eurotiales</taxon>
        <taxon>Aspergillaceae</taxon>
        <taxon>Aspergillus</taxon>
        <taxon>Aspergillus subgen. Circumdati</taxon>
    </lineage>
</organism>
<dbReference type="SUPFAM" id="SSF50978">
    <property type="entry name" value="WD40 repeat-like"/>
    <property type="match status" value="1"/>
</dbReference>
<dbReference type="PANTHER" id="PTHR24096">
    <property type="entry name" value="LONG-CHAIN-FATTY-ACID--COA LIGASE"/>
    <property type="match status" value="1"/>
</dbReference>
<dbReference type="PROSITE" id="PS50011">
    <property type="entry name" value="PROTEIN_KINASE_DOM"/>
    <property type="match status" value="1"/>
</dbReference>
<feature type="transmembrane region" description="Helical" evidence="4">
    <location>
        <begin position="237"/>
        <end position="258"/>
    </location>
</feature>
<reference evidence="6" key="1">
    <citation type="submission" date="2019-04" db="EMBL/GenBank/DDBJ databases">
        <title>Friends and foes A comparative genomics studyof 23 Aspergillus species from section Flavi.</title>
        <authorList>
            <consortium name="DOE Joint Genome Institute"/>
            <person name="Kjaerbolling I."/>
            <person name="Vesth T."/>
            <person name="Frisvad J.C."/>
            <person name="Nybo J.L."/>
            <person name="Theobald S."/>
            <person name="Kildgaard S."/>
            <person name="Isbrandt T."/>
            <person name="Kuo A."/>
            <person name="Sato A."/>
            <person name="Lyhne E.K."/>
            <person name="Kogle M.E."/>
            <person name="Wiebenga A."/>
            <person name="Kun R.S."/>
            <person name="Lubbers R.J."/>
            <person name="Makela M.R."/>
            <person name="Barry K."/>
            <person name="Chovatia M."/>
            <person name="Clum A."/>
            <person name="Daum C."/>
            <person name="Haridas S."/>
            <person name="He G."/>
            <person name="LaButti K."/>
            <person name="Lipzen A."/>
            <person name="Mondo S."/>
            <person name="Riley R."/>
            <person name="Salamov A."/>
            <person name="Simmons B.A."/>
            <person name="Magnuson J.K."/>
            <person name="Henrissat B."/>
            <person name="Mortensen U.H."/>
            <person name="Larsen T.O."/>
            <person name="Devries R.P."/>
            <person name="Grigoriev I.V."/>
            <person name="Machida M."/>
            <person name="Baker S.E."/>
            <person name="Andersen M.R."/>
        </authorList>
    </citation>
    <scope>NUCLEOTIDE SEQUENCE [LARGE SCALE GENOMIC DNA]</scope>
    <source>
        <strain evidence="6">IBT 14317</strain>
    </source>
</reference>
<dbReference type="GO" id="GO:0005524">
    <property type="term" value="F:ATP binding"/>
    <property type="evidence" value="ECO:0007669"/>
    <property type="project" value="InterPro"/>
</dbReference>
<dbReference type="InterPro" id="IPR000719">
    <property type="entry name" value="Prot_kinase_dom"/>
</dbReference>
<evidence type="ECO:0000256" key="1">
    <source>
        <dbReference type="ARBA" id="ARBA00006432"/>
    </source>
</evidence>
<dbReference type="InterPro" id="IPR036322">
    <property type="entry name" value="WD40_repeat_dom_sf"/>
</dbReference>
<dbReference type="InterPro" id="IPR008271">
    <property type="entry name" value="Ser/Thr_kinase_AS"/>
</dbReference>